<dbReference type="OrthoDB" id="3182995at2759"/>
<dbReference type="InterPro" id="IPR052396">
    <property type="entry name" value="Meiotic_Drive_Suppr_Kinase"/>
</dbReference>
<dbReference type="AlphaFoldDB" id="A0A0C2X775"/>
<dbReference type="HOGENOM" id="CLU_047433_0_0_1"/>
<protein>
    <recommendedName>
        <fullName evidence="3">Protein kinase domain-containing protein</fullName>
    </recommendedName>
</protein>
<dbReference type="SUPFAM" id="SSF56112">
    <property type="entry name" value="Protein kinase-like (PK-like)"/>
    <property type="match status" value="1"/>
</dbReference>
<dbReference type="PANTHER" id="PTHR37171">
    <property type="entry name" value="SERINE/THREONINE-PROTEIN KINASE YRZF-RELATED"/>
    <property type="match status" value="1"/>
</dbReference>
<evidence type="ECO:0000313" key="2">
    <source>
        <dbReference type="Proteomes" id="UP000054549"/>
    </source>
</evidence>
<reference evidence="1 2" key="1">
    <citation type="submission" date="2014-04" db="EMBL/GenBank/DDBJ databases">
        <title>Evolutionary Origins and Diversification of the Mycorrhizal Mutualists.</title>
        <authorList>
            <consortium name="DOE Joint Genome Institute"/>
            <consortium name="Mycorrhizal Genomics Consortium"/>
            <person name="Kohler A."/>
            <person name="Kuo A."/>
            <person name="Nagy L.G."/>
            <person name="Floudas D."/>
            <person name="Copeland A."/>
            <person name="Barry K.W."/>
            <person name="Cichocki N."/>
            <person name="Veneault-Fourrey C."/>
            <person name="LaButti K."/>
            <person name="Lindquist E.A."/>
            <person name="Lipzen A."/>
            <person name="Lundell T."/>
            <person name="Morin E."/>
            <person name="Murat C."/>
            <person name="Riley R."/>
            <person name="Ohm R."/>
            <person name="Sun H."/>
            <person name="Tunlid A."/>
            <person name="Henrissat B."/>
            <person name="Grigoriev I.V."/>
            <person name="Hibbett D.S."/>
            <person name="Martin F."/>
        </authorList>
    </citation>
    <scope>NUCLEOTIDE SEQUENCE [LARGE SCALE GENOMIC DNA]</scope>
    <source>
        <strain evidence="1 2">Koide BX008</strain>
    </source>
</reference>
<evidence type="ECO:0008006" key="3">
    <source>
        <dbReference type="Google" id="ProtNLM"/>
    </source>
</evidence>
<dbReference type="Gene3D" id="1.10.510.10">
    <property type="entry name" value="Transferase(Phosphotransferase) domain 1"/>
    <property type="match status" value="1"/>
</dbReference>
<organism evidence="1 2">
    <name type="scientific">Amanita muscaria (strain Koide BX008)</name>
    <dbReference type="NCBI Taxonomy" id="946122"/>
    <lineage>
        <taxon>Eukaryota</taxon>
        <taxon>Fungi</taxon>
        <taxon>Dikarya</taxon>
        <taxon>Basidiomycota</taxon>
        <taxon>Agaricomycotina</taxon>
        <taxon>Agaricomycetes</taxon>
        <taxon>Agaricomycetidae</taxon>
        <taxon>Agaricales</taxon>
        <taxon>Pluteineae</taxon>
        <taxon>Amanitaceae</taxon>
        <taxon>Amanita</taxon>
    </lineage>
</organism>
<keyword evidence="2" id="KW-1185">Reference proteome</keyword>
<gene>
    <name evidence="1" type="ORF">M378DRAFT_7103</name>
</gene>
<evidence type="ECO:0000313" key="1">
    <source>
        <dbReference type="EMBL" id="KIL70192.1"/>
    </source>
</evidence>
<dbReference type="InParanoid" id="A0A0C2X775"/>
<sequence length="561" mass="63249">MQTSLPDLPFTYARAEINPSGVHSAAKSTPRTYPRTDLTTLIPWTSFPMDIHQAVQSATTDARLSSTPFNIPFVATTSGVFVGNEEKIRAYAIWALHEPVEAVLRRLEVNGSFILPGSGEVGIVGDPDFSWITSGRGTCTHSQTPSHPKLIVEYKTWWAVDLQHVVAAFNGTHMDTLSQQSLHALQQTYGYMSFNNNKFGILTNWQCVLFLRRAETPDRKTLEYYTMELDGQGQPFSMLKAWVGMVLLAEDNWFYASPTTSPSPPDRNFRKYHEQPVNGRYPRLPLDFCLCSFDLSSACRGAMGCVVNAQFLTSTVLQPEIRVVCKVVDAPRYPETAELLDTEASAYAALKNLQGKVIPKLYGFYEVWGILHLLALEPVGNAIPEDEQINQTLRTKMKAALQRIHSAGFVHGDVAHRNFCRRNGRIFLVDLERCRHARDLSELGNELNETPVCISVTHEFRVACTDRYQCVATTQTPEPRFQLHKDWGDFVFSPIEIIPDNNDHTVQALREILMGVYATHDENTNGANLERDDITVLCPFIYHRLENLAYLIRLDAEIAFS</sequence>
<dbReference type="STRING" id="946122.A0A0C2X775"/>
<dbReference type="Proteomes" id="UP000054549">
    <property type="component" value="Unassembled WGS sequence"/>
</dbReference>
<dbReference type="EMBL" id="KN818224">
    <property type="protein sequence ID" value="KIL70192.1"/>
    <property type="molecule type" value="Genomic_DNA"/>
</dbReference>
<dbReference type="PANTHER" id="PTHR37171:SF1">
    <property type="entry name" value="SERINE_THREONINE-PROTEIN KINASE YRZF-RELATED"/>
    <property type="match status" value="1"/>
</dbReference>
<dbReference type="InterPro" id="IPR011009">
    <property type="entry name" value="Kinase-like_dom_sf"/>
</dbReference>
<name>A0A0C2X775_AMAMK</name>
<proteinExistence type="predicted"/>
<accession>A0A0C2X775</accession>